<name>A0A3P7MLU0_CYLGO</name>
<proteinExistence type="predicted"/>
<dbReference type="InterPro" id="IPR027417">
    <property type="entry name" value="P-loop_NTPase"/>
</dbReference>
<sequence length="175" mass="19909">MVVYKNDIVCIPVRDIFTDEISRHYFKIDCDESPCILDTTASFYQISSVSSNLPYAAQPQMFAIPEKMSATVERMRNIVLAHDEVEENPLVLLLYGAAGSGKRLVATHLAIETHRNLIETSCYDIWSEVTSQSEEKLNKLFEKGLNSSLNFMRKITQLAVKLNFQLLHSNLAFFI</sequence>
<protein>
    <recommendedName>
        <fullName evidence="1">ATPase AAA-type core domain-containing protein</fullName>
    </recommendedName>
</protein>
<dbReference type="EMBL" id="UYRV01108346">
    <property type="protein sequence ID" value="VDN24247.1"/>
    <property type="molecule type" value="Genomic_DNA"/>
</dbReference>
<dbReference type="Gene3D" id="3.40.50.300">
    <property type="entry name" value="P-loop containing nucleotide triphosphate hydrolases"/>
    <property type="match status" value="1"/>
</dbReference>
<keyword evidence="3" id="KW-1185">Reference proteome</keyword>
<gene>
    <name evidence="2" type="ORF">CGOC_LOCUS9791</name>
</gene>
<evidence type="ECO:0000313" key="2">
    <source>
        <dbReference type="EMBL" id="VDN24247.1"/>
    </source>
</evidence>
<organism evidence="2 3">
    <name type="scientific">Cylicostephanus goldi</name>
    <name type="common">Nematode worm</name>
    <dbReference type="NCBI Taxonomy" id="71465"/>
    <lineage>
        <taxon>Eukaryota</taxon>
        <taxon>Metazoa</taxon>
        <taxon>Ecdysozoa</taxon>
        <taxon>Nematoda</taxon>
        <taxon>Chromadorea</taxon>
        <taxon>Rhabditida</taxon>
        <taxon>Rhabditina</taxon>
        <taxon>Rhabditomorpha</taxon>
        <taxon>Strongyloidea</taxon>
        <taxon>Strongylidae</taxon>
        <taxon>Cylicostephanus</taxon>
    </lineage>
</organism>
<evidence type="ECO:0000313" key="3">
    <source>
        <dbReference type="Proteomes" id="UP000271889"/>
    </source>
</evidence>
<feature type="domain" description="ATPase AAA-type core" evidence="1">
    <location>
        <begin position="92"/>
        <end position="144"/>
    </location>
</feature>
<evidence type="ECO:0000259" key="1">
    <source>
        <dbReference type="Pfam" id="PF00004"/>
    </source>
</evidence>
<dbReference type="InterPro" id="IPR003959">
    <property type="entry name" value="ATPase_AAA_core"/>
</dbReference>
<dbReference type="Proteomes" id="UP000271889">
    <property type="component" value="Unassembled WGS sequence"/>
</dbReference>
<dbReference type="AlphaFoldDB" id="A0A3P7MLU0"/>
<dbReference type="Pfam" id="PF00004">
    <property type="entry name" value="AAA"/>
    <property type="match status" value="1"/>
</dbReference>
<reference evidence="2 3" key="1">
    <citation type="submission" date="2018-11" db="EMBL/GenBank/DDBJ databases">
        <authorList>
            <consortium name="Pathogen Informatics"/>
        </authorList>
    </citation>
    <scope>NUCLEOTIDE SEQUENCE [LARGE SCALE GENOMIC DNA]</scope>
</reference>
<accession>A0A3P7MLU0</accession>
<dbReference type="GO" id="GO:0016887">
    <property type="term" value="F:ATP hydrolysis activity"/>
    <property type="evidence" value="ECO:0007669"/>
    <property type="project" value="InterPro"/>
</dbReference>
<dbReference type="GO" id="GO:0005524">
    <property type="term" value="F:ATP binding"/>
    <property type="evidence" value="ECO:0007669"/>
    <property type="project" value="InterPro"/>
</dbReference>
<dbReference type="SUPFAM" id="SSF52540">
    <property type="entry name" value="P-loop containing nucleoside triphosphate hydrolases"/>
    <property type="match status" value="1"/>
</dbReference>
<dbReference type="OrthoDB" id="2187at2759"/>